<dbReference type="GO" id="GO:0030527">
    <property type="term" value="F:structural constituent of chromatin"/>
    <property type="evidence" value="ECO:0007669"/>
    <property type="project" value="InterPro"/>
</dbReference>
<reference evidence="3 4" key="2">
    <citation type="submission" date="2024-05" db="EMBL/GenBank/DDBJ databases">
        <authorList>
            <person name="Chen Y."/>
            <person name="Shah S."/>
            <person name="Dougan E. K."/>
            <person name="Thang M."/>
            <person name="Chan C."/>
        </authorList>
    </citation>
    <scope>NUCLEOTIDE SEQUENCE [LARGE SCALE GENOMIC DNA]</scope>
</reference>
<feature type="region of interest" description="Disordered" evidence="1">
    <location>
        <begin position="1"/>
        <end position="170"/>
    </location>
</feature>
<feature type="compositionally biased region" description="Basic and acidic residues" evidence="1">
    <location>
        <begin position="26"/>
        <end position="40"/>
    </location>
</feature>
<feature type="compositionally biased region" description="Low complexity" evidence="1">
    <location>
        <begin position="97"/>
        <end position="115"/>
    </location>
</feature>
<protein>
    <submittedName>
        <fullName evidence="2">Uncharacterized protein</fullName>
    </submittedName>
</protein>
<dbReference type="PRINTS" id="PR00624">
    <property type="entry name" value="HISTONEH5"/>
</dbReference>
<evidence type="ECO:0000313" key="3">
    <source>
        <dbReference type="EMBL" id="CAL4775074.1"/>
    </source>
</evidence>
<dbReference type="InterPro" id="IPR005819">
    <property type="entry name" value="H1/H5"/>
</dbReference>
<dbReference type="GO" id="GO:0000786">
    <property type="term" value="C:nucleosome"/>
    <property type="evidence" value="ECO:0007669"/>
    <property type="project" value="InterPro"/>
</dbReference>
<dbReference type="GO" id="GO:0006334">
    <property type="term" value="P:nucleosome assembly"/>
    <property type="evidence" value="ECO:0007669"/>
    <property type="project" value="InterPro"/>
</dbReference>
<evidence type="ECO:0000313" key="4">
    <source>
        <dbReference type="Proteomes" id="UP001152797"/>
    </source>
</evidence>
<dbReference type="EMBL" id="CAMXCT020001200">
    <property type="protein sequence ID" value="CAL1141137.1"/>
    <property type="molecule type" value="Genomic_DNA"/>
</dbReference>
<dbReference type="EMBL" id="CAMXCT030001200">
    <property type="protein sequence ID" value="CAL4775074.1"/>
    <property type="molecule type" value="Genomic_DNA"/>
</dbReference>
<evidence type="ECO:0000256" key="1">
    <source>
        <dbReference type="SAM" id="MobiDB-lite"/>
    </source>
</evidence>
<feature type="compositionally biased region" description="Basic and acidic residues" evidence="1">
    <location>
        <begin position="119"/>
        <end position="132"/>
    </location>
</feature>
<accession>A0A9P1CAT1</accession>
<dbReference type="GO" id="GO:0003677">
    <property type="term" value="F:DNA binding"/>
    <property type="evidence" value="ECO:0007669"/>
    <property type="project" value="InterPro"/>
</dbReference>
<feature type="compositionally biased region" description="Basic residues" evidence="1">
    <location>
        <begin position="82"/>
        <end position="96"/>
    </location>
</feature>
<sequence>MAEPPNGETTVAEQAAALGEQNAPKTPEKKENESRKEATKKATPKKATTPKAATPKSHAKSPSAAEKATGLKRPAASGKAKAAAKVKPTTKVKKVPKSQAKAKSTPKAAPKAAGSNKPKHTDEQSEQEQKKEPPKKKGKETLKDQAMKWDNTTEAKAEERDRQKAQKCRKLEKAGALPAEVKEAFDAAEKSQNPRANKTQLINSLFRKEGNNFVMVPKDPAFKRVQKLLDVKYGKEEAQSFPWPIMLYDKFGGNESALEKALQCGDVVVTSYQGKDYYSYNTLKSGRMKSLGDESELNDGQHSLDESSHQVISDWFKSLNVGSLQQQVEDSAEAAGDTVLVLTKPKTQEVDWNHVEKVLQSAKAAQKKLIRDGMKLKEQVLAAKDQDLLDTFKGSLKDLQDNDKDLDHCLLWKVCWFGVGVTVRGIYFENTWRFALSGLHFVGGTLKVTL</sequence>
<dbReference type="EMBL" id="CAMXCT010001200">
    <property type="protein sequence ID" value="CAI3987762.1"/>
    <property type="molecule type" value="Genomic_DNA"/>
</dbReference>
<dbReference type="Proteomes" id="UP001152797">
    <property type="component" value="Unassembled WGS sequence"/>
</dbReference>
<evidence type="ECO:0000313" key="2">
    <source>
        <dbReference type="EMBL" id="CAI3987762.1"/>
    </source>
</evidence>
<gene>
    <name evidence="2" type="ORF">C1SCF055_LOCUS15009</name>
</gene>
<dbReference type="AlphaFoldDB" id="A0A9P1CAT1"/>
<comment type="caution">
    <text evidence="2">The sequence shown here is derived from an EMBL/GenBank/DDBJ whole genome shotgun (WGS) entry which is preliminary data.</text>
</comment>
<name>A0A9P1CAT1_9DINO</name>
<reference evidence="2" key="1">
    <citation type="submission" date="2022-10" db="EMBL/GenBank/DDBJ databases">
        <authorList>
            <person name="Chen Y."/>
            <person name="Dougan E. K."/>
            <person name="Chan C."/>
            <person name="Rhodes N."/>
            <person name="Thang M."/>
        </authorList>
    </citation>
    <scope>NUCLEOTIDE SEQUENCE</scope>
</reference>
<feature type="compositionally biased region" description="Low complexity" evidence="1">
    <location>
        <begin position="45"/>
        <end position="68"/>
    </location>
</feature>
<organism evidence="2">
    <name type="scientific">Cladocopium goreaui</name>
    <dbReference type="NCBI Taxonomy" id="2562237"/>
    <lineage>
        <taxon>Eukaryota</taxon>
        <taxon>Sar</taxon>
        <taxon>Alveolata</taxon>
        <taxon>Dinophyceae</taxon>
        <taxon>Suessiales</taxon>
        <taxon>Symbiodiniaceae</taxon>
        <taxon>Cladocopium</taxon>
    </lineage>
</organism>
<feature type="compositionally biased region" description="Basic and acidic residues" evidence="1">
    <location>
        <begin position="139"/>
        <end position="170"/>
    </location>
</feature>
<keyword evidence="4" id="KW-1185">Reference proteome</keyword>
<proteinExistence type="predicted"/>